<accession>A0A6M5YYP3</accession>
<sequence length="96" mass="10533">MRTIGIPPLKRAAVVIPRGVSTIPIMDHRIAVREYLNVLGLNIQEQAHVFLVLEASTPVLRIAFDKQGRMIKFKALVGDVTTPIPAEVTPLLPALD</sequence>
<dbReference type="KEGG" id="ftj:FTUN_6249"/>
<evidence type="ECO:0000313" key="1">
    <source>
        <dbReference type="EMBL" id="QJW98654.1"/>
    </source>
</evidence>
<keyword evidence="2" id="KW-1185">Reference proteome</keyword>
<dbReference type="RefSeq" id="WP_171473778.1">
    <property type="nucleotide sequence ID" value="NZ_CP053452.2"/>
</dbReference>
<dbReference type="AlphaFoldDB" id="A0A6M5YYP3"/>
<proteinExistence type="predicted"/>
<organism evidence="1 2">
    <name type="scientific">Frigoriglobus tundricola</name>
    <dbReference type="NCBI Taxonomy" id="2774151"/>
    <lineage>
        <taxon>Bacteria</taxon>
        <taxon>Pseudomonadati</taxon>
        <taxon>Planctomycetota</taxon>
        <taxon>Planctomycetia</taxon>
        <taxon>Gemmatales</taxon>
        <taxon>Gemmataceae</taxon>
        <taxon>Frigoriglobus</taxon>
    </lineage>
</organism>
<name>A0A6M5YYP3_9BACT</name>
<dbReference type="Proteomes" id="UP000503447">
    <property type="component" value="Chromosome"/>
</dbReference>
<evidence type="ECO:0000313" key="2">
    <source>
        <dbReference type="Proteomes" id="UP000503447"/>
    </source>
</evidence>
<protein>
    <submittedName>
        <fullName evidence="1">Uncharacterized protein</fullName>
    </submittedName>
</protein>
<gene>
    <name evidence="1" type="ORF">FTUN_6249</name>
</gene>
<reference evidence="2" key="1">
    <citation type="submission" date="2020-05" db="EMBL/GenBank/DDBJ databases">
        <title>Frigoriglobus tundricola gen. nov., sp. nov., a psychrotolerant cellulolytic planctomycete of the family Gemmataceae with two divergent copies of 16S rRNA gene.</title>
        <authorList>
            <person name="Kulichevskaya I.S."/>
            <person name="Ivanova A.A."/>
            <person name="Naumoff D.G."/>
            <person name="Beletsky A.V."/>
            <person name="Rijpstra W.I.C."/>
            <person name="Sinninghe Damste J.S."/>
            <person name="Mardanov A.V."/>
            <person name="Ravin N.V."/>
            <person name="Dedysh S.N."/>
        </authorList>
    </citation>
    <scope>NUCLEOTIDE SEQUENCE [LARGE SCALE GENOMIC DNA]</scope>
    <source>
        <strain evidence="2">PL17</strain>
    </source>
</reference>
<dbReference type="EMBL" id="CP053452">
    <property type="protein sequence ID" value="QJW98654.1"/>
    <property type="molecule type" value="Genomic_DNA"/>
</dbReference>